<dbReference type="AlphaFoldDB" id="A0AAQ3RLX5"/>
<sequence length="122" mass="13876">MQGLPSIERKSFVSTVLMLGMAIIGCCLFLYSRSQVLISSFAWRSLIWKVFIPPAKSLVLWKLLHNKLPIDNEFQYISFNLCSTCSVCNLQPESPQHIFNDCHGVPSFGLQKTFPGSFFRNN</sequence>
<dbReference type="InterPro" id="IPR026960">
    <property type="entry name" value="RVT-Znf"/>
</dbReference>
<evidence type="ECO:0000259" key="2">
    <source>
        <dbReference type="Pfam" id="PF13966"/>
    </source>
</evidence>
<dbReference type="EMBL" id="CP144692">
    <property type="protein sequence ID" value="WVY99011.1"/>
    <property type="molecule type" value="Genomic_DNA"/>
</dbReference>
<gene>
    <name evidence="3" type="ORF">V8G54_031162</name>
</gene>
<proteinExistence type="predicted"/>
<evidence type="ECO:0000313" key="4">
    <source>
        <dbReference type="Proteomes" id="UP001374535"/>
    </source>
</evidence>
<organism evidence="3 4">
    <name type="scientific">Vigna mungo</name>
    <name type="common">Black gram</name>
    <name type="synonym">Phaseolus mungo</name>
    <dbReference type="NCBI Taxonomy" id="3915"/>
    <lineage>
        <taxon>Eukaryota</taxon>
        <taxon>Viridiplantae</taxon>
        <taxon>Streptophyta</taxon>
        <taxon>Embryophyta</taxon>
        <taxon>Tracheophyta</taxon>
        <taxon>Spermatophyta</taxon>
        <taxon>Magnoliopsida</taxon>
        <taxon>eudicotyledons</taxon>
        <taxon>Gunneridae</taxon>
        <taxon>Pentapetalae</taxon>
        <taxon>rosids</taxon>
        <taxon>fabids</taxon>
        <taxon>Fabales</taxon>
        <taxon>Fabaceae</taxon>
        <taxon>Papilionoideae</taxon>
        <taxon>50 kb inversion clade</taxon>
        <taxon>NPAAA clade</taxon>
        <taxon>indigoferoid/millettioid clade</taxon>
        <taxon>Phaseoleae</taxon>
        <taxon>Vigna</taxon>
    </lineage>
</organism>
<feature type="transmembrane region" description="Helical" evidence="1">
    <location>
        <begin position="12"/>
        <end position="31"/>
    </location>
</feature>
<keyword evidence="1" id="KW-0472">Membrane</keyword>
<keyword evidence="1" id="KW-1133">Transmembrane helix</keyword>
<evidence type="ECO:0000313" key="3">
    <source>
        <dbReference type="EMBL" id="WVY99011.1"/>
    </source>
</evidence>
<protein>
    <recommendedName>
        <fullName evidence="2">Reverse transcriptase zinc-binding domain-containing protein</fullName>
    </recommendedName>
</protein>
<accession>A0AAQ3RLX5</accession>
<evidence type="ECO:0000256" key="1">
    <source>
        <dbReference type="SAM" id="Phobius"/>
    </source>
</evidence>
<reference evidence="3 4" key="1">
    <citation type="journal article" date="2023" name="Life. Sci Alliance">
        <title>Evolutionary insights into 3D genome organization and epigenetic landscape of Vigna mungo.</title>
        <authorList>
            <person name="Junaid A."/>
            <person name="Singh B."/>
            <person name="Bhatia S."/>
        </authorList>
    </citation>
    <scope>NUCLEOTIDE SEQUENCE [LARGE SCALE GENOMIC DNA]</scope>
    <source>
        <strain evidence="3">Urdbean</strain>
    </source>
</reference>
<dbReference type="Pfam" id="PF13966">
    <property type="entry name" value="zf-RVT"/>
    <property type="match status" value="1"/>
</dbReference>
<keyword evidence="4" id="KW-1185">Reference proteome</keyword>
<keyword evidence="1" id="KW-0812">Transmembrane</keyword>
<dbReference type="Proteomes" id="UP001374535">
    <property type="component" value="Chromosome 9"/>
</dbReference>
<feature type="domain" description="Reverse transcriptase zinc-binding" evidence="2">
    <location>
        <begin position="39"/>
        <end position="103"/>
    </location>
</feature>
<name>A0AAQ3RLX5_VIGMU</name>